<sequence length="738" mass="78152">MPAVFSRPNAWSIQARLVLLVLSVWLPAMLALALLAHATYLREEGAARGRMQAAAENLNATVEAELDKAVVLARALSASDALHAGDLVRFHGEAGRAVGDKGNWVFLVDREQQLVNTLLPGPRALPRPDPRVFLVDGAPVVRFIATAPVVEKPVLGVFAPEARRPARYNVGVAVDPAVLQRVLAQHRGVGVDGMIASAVDDQFQVIARSRDPARWVGVAATGQIRERLRSAKGGFGQSVTLDGVASLSYVSLPNRYGWTIVTALPMSALEAPAWRLTVQASLASAVLLLFGLGLAFYAARRIARPFAVLRASADALGRNEVPARTGTGVREADAVAFAMHDAGQRLEASGRVLQEKVEEAVREARQAELRLHEAQKHEAIGRLTGGIAHDFNNLLQTISMGLHVVERSTPAGVHTRAVTAALNACSKGAALVRQMLAFGRRQPLQPRAVPLRDFLLRHEELTRRAVGERIRLSADVHPDVRAVHADPTQMELALLNLVFNARDAMPQGGEITLRARPAAPGDLRELAPGAYVCLEVRDDGPGIPPELQAKVFDPYFTTKPVGAGSGLGLPQVLAFARGSGGDVHLASAPGGGTTVTLVLPASGDVDADEGPLADDGAPAAPLHVLMVEDDVLVASVVEPALQAEGHRVTLCATGDEALAWLQGGGACDVVFSDVVMPGAASGLDLAAWCERHRPELPVVVATGYTAQEVDGARTVLRKPYTMRQLREALRAAGAAVAA</sequence>
<dbReference type="RefSeq" id="WP_187078169.1">
    <property type="nucleotide sequence ID" value="NZ_JACORT010000010.1"/>
</dbReference>
<evidence type="ECO:0000256" key="10">
    <source>
        <dbReference type="SAM" id="Phobius"/>
    </source>
</evidence>
<dbReference type="Gene3D" id="3.40.50.2300">
    <property type="match status" value="1"/>
</dbReference>
<dbReference type="GO" id="GO:0000155">
    <property type="term" value="F:phosphorelay sensor kinase activity"/>
    <property type="evidence" value="ECO:0007669"/>
    <property type="project" value="InterPro"/>
</dbReference>
<keyword evidence="4" id="KW-0547">Nucleotide-binding</keyword>
<dbReference type="CDD" id="cd18774">
    <property type="entry name" value="PDC2_HK_sensor"/>
    <property type="match status" value="1"/>
</dbReference>
<dbReference type="EMBL" id="JACORT010000010">
    <property type="protein sequence ID" value="MBC5785426.1"/>
    <property type="molecule type" value="Genomic_DNA"/>
</dbReference>
<feature type="modified residue" description="4-aspartylphosphate" evidence="8">
    <location>
        <position position="673"/>
    </location>
</feature>
<dbReference type="InterPro" id="IPR001789">
    <property type="entry name" value="Sig_transdc_resp-reg_receiver"/>
</dbReference>
<feature type="coiled-coil region" evidence="9">
    <location>
        <begin position="350"/>
        <end position="377"/>
    </location>
</feature>
<dbReference type="Proteomes" id="UP000608513">
    <property type="component" value="Unassembled WGS sequence"/>
</dbReference>
<dbReference type="SUPFAM" id="SSF55874">
    <property type="entry name" value="ATPase domain of HSP90 chaperone/DNA topoisomerase II/histidine kinase"/>
    <property type="match status" value="1"/>
</dbReference>
<evidence type="ECO:0000313" key="13">
    <source>
        <dbReference type="EMBL" id="MBC5785426.1"/>
    </source>
</evidence>
<dbReference type="GO" id="GO:0005524">
    <property type="term" value="F:ATP binding"/>
    <property type="evidence" value="ECO:0007669"/>
    <property type="project" value="UniProtKB-KW"/>
</dbReference>
<comment type="caution">
    <text evidence="13">The sequence shown here is derived from an EMBL/GenBank/DDBJ whole genome shotgun (WGS) entry which is preliminary data.</text>
</comment>
<keyword evidence="10" id="KW-0812">Transmembrane</keyword>
<dbReference type="SMART" id="SM00387">
    <property type="entry name" value="HATPase_c"/>
    <property type="match status" value="1"/>
</dbReference>
<dbReference type="PANTHER" id="PTHR43065">
    <property type="entry name" value="SENSOR HISTIDINE KINASE"/>
    <property type="match status" value="1"/>
</dbReference>
<keyword evidence="5" id="KW-0418">Kinase</keyword>
<dbReference type="EC" id="2.7.13.3" evidence="2"/>
<dbReference type="Gene3D" id="3.30.565.10">
    <property type="entry name" value="Histidine kinase-like ATPase, C-terminal domain"/>
    <property type="match status" value="1"/>
</dbReference>
<dbReference type="Gene3D" id="1.10.287.130">
    <property type="match status" value="1"/>
</dbReference>
<dbReference type="InterPro" id="IPR003594">
    <property type="entry name" value="HATPase_dom"/>
</dbReference>
<proteinExistence type="predicted"/>
<protein>
    <recommendedName>
        <fullName evidence="2">histidine kinase</fullName>
        <ecNumber evidence="2">2.7.13.3</ecNumber>
    </recommendedName>
</protein>
<reference evidence="13" key="1">
    <citation type="submission" date="2020-08" db="EMBL/GenBank/DDBJ databases">
        <title>Ramlibacter sp. USB13 16S ribosomal RNA gene genome sequencing and assembly.</title>
        <authorList>
            <person name="Kang M."/>
        </authorList>
    </citation>
    <scope>NUCLEOTIDE SEQUENCE</scope>
    <source>
        <strain evidence="13">USB13</strain>
    </source>
</reference>
<keyword evidence="10" id="KW-1133">Transmembrane helix</keyword>
<dbReference type="SMART" id="SM00448">
    <property type="entry name" value="REC"/>
    <property type="match status" value="1"/>
</dbReference>
<evidence type="ECO:0000256" key="7">
    <source>
        <dbReference type="ARBA" id="ARBA00023012"/>
    </source>
</evidence>
<dbReference type="Pfam" id="PF00072">
    <property type="entry name" value="Response_reg"/>
    <property type="match status" value="1"/>
</dbReference>
<dbReference type="InterPro" id="IPR005467">
    <property type="entry name" value="His_kinase_dom"/>
</dbReference>
<keyword evidence="10" id="KW-0472">Membrane</keyword>
<dbReference type="PRINTS" id="PR00344">
    <property type="entry name" value="BCTRLSENSOR"/>
</dbReference>
<feature type="transmembrane region" description="Helical" evidence="10">
    <location>
        <begin position="17"/>
        <end position="41"/>
    </location>
</feature>
<evidence type="ECO:0000256" key="3">
    <source>
        <dbReference type="ARBA" id="ARBA00022679"/>
    </source>
</evidence>
<name>A0A923SCX2_9BURK</name>
<dbReference type="InterPro" id="IPR036097">
    <property type="entry name" value="HisK_dim/P_sf"/>
</dbReference>
<evidence type="ECO:0000256" key="9">
    <source>
        <dbReference type="SAM" id="Coils"/>
    </source>
</evidence>
<evidence type="ECO:0000313" key="14">
    <source>
        <dbReference type="Proteomes" id="UP000608513"/>
    </source>
</evidence>
<keyword evidence="14" id="KW-1185">Reference proteome</keyword>
<dbReference type="InterPro" id="IPR036890">
    <property type="entry name" value="HATPase_C_sf"/>
</dbReference>
<evidence type="ECO:0000256" key="4">
    <source>
        <dbReference type="ARBA" id="ARBA00022741"/>
    </source>
</evidence>
<organism evidence="13 14">
    <name type="scientific">Ramlibacter cellulosilyticus</name>
    <dbReference type="NCBI Taxonomy" id="2764187"/>
    <lineage>
        <taxon>Bacteria</taxon>
        <taxon>Pseudomonadati</taxon>
        <taxon>Pseudomonadota</taxon>
        <taxon>Betaproteobacteria</taxon>
        <taxon>Burkholderiales</taxon>
        <taxon>Comamonadaceae</taxon>
        <taxon>Ramlibacter</taxon>
    </lineage>
</organism>
<evidence type="ECO:0000256" key="6">
    <source>
        <dbReference type="ARBA" id="ARBA00022840"/>
    </source>
</evidence>
<keyword evidence="7" id="KW-0902">Two-component regulatory system</keyword>
<dbReference type="SUPFAM" id="SSF47384">
    <property type="entry name" value="Homodimeric domain of signal transducing histidine kinase"/>
    <property type="match status" value="1"/>
</dbReference>
<evidence type="ECO:0000259" key="11">
    <source>
        <dbReference type="PROSITE" id="PS50109"/>
    </source>
</evidence>
<comment type="catalytic activity">
    <reaction evidence="1">
        <text>ATP + protein L-histidine = ADP + protein N-phospho-L-histidine.</text>
        <dbReference type="EC" id="2.7.13.3"/>
    </reaction>
</comment>
<dbReference type="InterPro" id="IPR011006">
    <property type="entry name" value="CheY-like_superfamily"/>
</dbReference>
<accession>A0A923SCX2</accession>
<dbReference type="Pfam" id="PF02518">
    <property type="entry name" value="HATPase_c"/>
    <property type="match status" value="1"/>
</dbReference>
<dbReference type="InterPro" id="IPR004358">
    <property type="entry name" value="Sig_transdc_His_kin-like_C"/>
</dbReference>
<gene>
    <name evidence="13" type="ORF">H8N03_20935</name>
</gene>
<dbReference type="PROSITE" id="PS50109">
    <property type="entry name" value="HIS_KIN"/>
    <property type="match status" value="1"/>
</dbReference>
<feature type="domain" description="Response regulatory" evidence="12">
    <location>
        <begin position="623"/>
        <end position="733"/>
    </location>
</feature>
<evidence type="ECO:0000256" key="2">
    <source>
        <dbReference type="ARBA" id="ARBA00012438"/>
    </source>
</evidence>
<evidence type="ECO:0000259" key="12">
    <source>
        <dbReference type="PROSITE" id="PS50110"/>
    </source>
</evidence>
<keyword evidence="3" id="KW-0808">Transferase</keyword>
<keyword evidence="9" id="KW-0175">Coiled coil</keyword>
<evidence type="ECO:0000256" key="8">
    <source>
        <dbReference type="PROSITE-ProRule" id="PRU00169"/>
    </source>
</evidence>
<dbReference type="AlphaFoldDB" id="A0A923SCX2"/>
<keyword evidence="8" id="KW-0597">Phosphoprotein</keyword>
<dbReference type="SUPFAM" id="SSF52172">
    <property type="entry name" value="CheY-like"/>
    <property type="match status" value="1"/>
</dbReference>
<dbReference type="PROSITE" id="PS50110">
    <property type="entry name" value="RESPONSE_REGULATORY"/>
    <property type="match status" value="1"/>
</dbReference>
<dbReference type="PANTHER" id="PTHR43065:SF46">
    <property type="entry name" value="C4-DICARBOXYLATE TRANSPORT SENSOR PROTEIN DCTB"/>
    <property type="match status" value="1"/>
</dbReference>
<evidence type="ECO:0000256" key="1">
    <source>
        <dbReference type="ARBA" id="ARBA00000085"/>
    </source>
</evidence>
<feature type="domain" description="Histidine kinase" evidence="11">
    <location>
        <begin position="386"/>
        <end position="603"/>
    </location>
</feature>
<keyword evidence="6" id="KW-0067">ATP-binding</keyword>
<evidence type="ECO:0000256" key="5">
    <source>
        <dbReference type="ARBA" id="ARBA00022777"/>
    </source>
</evidence>